<organism evidence="1 2">
    <name type="scientific">Dermatophagoides farinae</name>
    <name type="common">American house dust mite</name>
    <dbReference type="NCBI Taxonomy" id="6954"/>
    <lineage>
        <taxon>Eukaryota</taxon>
        <taxon>Metazoa</taxon>
        <taxon>Ecdysozoa</taxon>
        <taxon>Arthropoda</taxon>
        <taxon>Chelicerata</taxon>
        <taxon>Arachnida</taxon>
        <taxon>Acari</taxon>
        <taxon>Acariformes</taxon>
        <taxon>Sarcoptiformes</taxon>
        <taxon>Astigmata</taxon>
        <taxon>Psoroptidia</taxon>
        <taxon>Analgoidea</taxon>
        <taxon>Pyroglyphidae</taxon>
        <taxon>Dermatophagoidinae</taxon>
        <taxon>Dermatophagoides</taxon>
    </lineage>
</organism>
<dbReference type="AlphaFoldDB" id="A0A922HV24"/>
<dbReference type="InterPro" id="IPR036691">
    <property type="entry name" value="Endo/exonu/phosph_ase_sf"/>
</dbReference>
<comment type="caution">
    <text evidence="1">The sequence shown here is derived from an EMBL/GenBank/DDBJ whole genome shotgun (WGS) entry which is preliminary data.</text>
</comment>
<evidence type="ECO:0000313" key="1">
    <source>
        <dbReference type="EMBL" id="KAH9506774.1"/>
    </source>
</evidence>
<name>A0A922HV24_DERFA</name>
<gene>
    <name evidence="1" type="ORF">DERF_011491</name>
</gene>
<reference evidence="1" key="2">
    <citation type="journal article" date="2022" name="Res Sq">
        <title>Comparative Genomics Reveals Insights into the Divergent Evolution of Astigmatic Mites and Household Pest Adaptations.</title>
        <authorList>
            <person name="Xiong Q."/>
            <person name="Wan A.T.-Y."/>
            <person name="Liu X.-Y."/>
            <person name="Fung C.S.-H."/>
            <person name="Xiao X."/>
            <person name="Malainual N."/>
            <person name="Hou J."/>
            <person name="Wang L."/>
            <person name="Wang M."/>
            <person name="Yang K."/>
            <person name="Cui Y."/>
            <person name="Leung E."/>
            <person name="Nong W."/>
            <person name="Shin S.-K."/>
            <person name="Au S."/>
            <person name="Jeong K.Y."/>
            <person name="Chew F.T."/>
            <person name="Hui J."/>
            <person name="Leung T.F."/>
            <person name="Tungtrongchitr A."/>
            <person name="Zhong N."/>
            <person name="Liu Z."/>
            <person name="Tsui S."/>
        </authorList>
    </citation>
    <scope>NUCLEOTIDE SEQUENCE</scope>
    <source>
        <strain evidence="1">Derf</strain>
        <tissue evidence="1">Whole organism</tissue>
    </source>
</reference>
<protein>
    <submittedName>
        <fullName evidence="1">Uncharacterized protein</fullName>
    </submittedName>
</protein>
<keyword evidence="2" id="KW-1185">Reference proteome</keyword>
<dbReference type="EMBL" id="ASGP02000005">
    <property type="protein sequence ID" value="KAH9506774.1"/>
    <property type="molecule type" value="Genomic_DNA"/>
</dbReference>
<accession>A0A922HV24</accession>
<sequence length="390" mass="44764">MSNIAIFEQLKEMKKSIESINEKMTRSDVPPETVEYQRPDPKSLNLGSVVSIDGNENAENVRKEIAHVLCPLNMVSGSKKRPVYPTVNLRFGLIARKAKRNLMILLQQLLVGSVKMKKKKSNRLSQGREEDIQKRDLPGLITFFNIPIADHLEANQMDMDNAIEVCFERPNKNPQNLPISVYVSHLPSETSSSTACKVVSTLITIMYMPRHESTSSLLQMSRFNHHQNNCREDRPTCLHCGGDHYYEQCHLRMNCHSAPIVLKIESLMFHLTAPRIPRCPVYQRIHAKNFPDIKVAQLNVHHSPSALNSFLDYCTHKKIDILIISEPPIRKGVPNINKKFSPFYQSSSLLHLHSQSINSAYDHFTFIEPRFYWQFKLGHHHNVGIRNTIL</sequence>
<reference evidence="1" key="1">
    <citation type="submission" date="2013-05" db="EMBL/GenBank/DDBJ databases">
        <authorList>
            <person name="Yim A.K.Y."/>
            <person name="Chan T.F."/>
            <person name="Ji K.M."/>
            <person name="Liu X.Y."/>
            <person name="Zhou J.W."/>
            <person name="Li R.Q."/>
            <person name="Yang K.Y."/>
            <person name="Li J."/>
            <person name="Li M."/>
            <person name="Law P.T.W."/>
            <person name="Wu Y.L."/>
            <person name="Cai Z.L."/>
            <person name="Qin H."/>
            <person name="Bao Y."/>
            <person name="Leung R.K.K."/>
            <person name="Ng P.K.S."/>
            <person name="Zou J."/>
            <person name="Zhong X.J."/>
            <person name="Ran P.X."/>
            <person name="Zhong N.S."/>
            <person name="Liu Z.G."/>
            <person name="Tsui S.K.W."/>
        </authorList>
    </citation>
    <scope>NUCLEOTIDE SEQUENCE</scope>
    <source>
        <strain evidence="1">Derf</strain>
        <tissue evidence="1">Whole organism</tissue>
    </source>
</reference>
<dbReference type="Gene3D" id="3.60.10.10">
    <property type="entry name" value="Endonuclease/exonuclease/phosphatase"/>
    <property type="match status" value="1"/>
</dbReference>
<proteinExistence type="predicted"/>
<evidence type="ECO:0000313" key="2">
    <source>
        <dbReference type="Proteomes" id="UP000790347"/>
    </source>
</evidence>
<dbReference type="Proteomes" id="UP000790347">
    <property type="component" value="Unassembled WGS sequence"/>
</dbReference>
<dbReference type="SUPFAM" id="SSF56219">
    <property type="entry name" value="DNase I-like"/>
    <property type="match status" value="1"/>
</dbReference>